<protein>
    <submittedName>
        <fullName evidence="1">Uncharacterized protein</fullName>
    </submittedName>
</protein>
<organism evidence="1 2">
    <name type="scientific">Stachybotrys chartarum (strain CBS 109288 / IBT 7711)</name>
    <name type="common">Toxic black mold</name>
    <name type="synonym">Stilbospora chartarum</name>
    <dbReference type="NCBI Taxonomy" id="1280523"/>
    <lineage>
        <taxon>Eukaryota</taxon>
        <taxon>Fungi</taxon>
        <taxon>Dikarya</taxon>
        <taxon>Ascomycota</taxon>
        <taxon>Pezizomycotina</taxon>
        <taxon>Sordariomycetes</taxon>
        <taxon>Hypocreomycetidae</taxon>
        <taxon>Hypocreales</taxon>
        <taxon>Stachybotryaceae</taxon>
        <taxon>Stachybotrys</taxon>
    </lineage>
</organism>
<dbReference type="EMBL" id="KL648455">
    <property type="protein sequence ID" value="KEY70309.1"/>
    <property type="molecule type" value="Genomic_DNA"/>
</dbReference>
<sequence>MRSDEKNRAYFVGRVTSVDLMLRQHGVHLNPQPKGLKGTATWWAKRHHVVDFRPRDGFPCLRPVMLAAVEKVNHAALNDAPRPVQSGEAVGTRQLDRSAGWKGLASGPTSHASETGWLAGLAEGSLKGRNRGGPLEIVGAAWT</sequence>
<accession>A0A084AYD0</accession>
<dbReference type="Proteomes" id="UP000028045">
    <property type="component" value="Unassembled WGS sequence"/>
</dbReference>
<dbReference type="AlphaFoldDB" id="A0A084AYD0"/>
<proteinExistence type="predicted"/>
<reference evidence="1 2" key="1">
    <citation type="journal article" date="2014" name="BMC Genomics">
        <title>Comparative genome sequencing reveals chemotype-specific gene clusters in the toxigenic black mold Stachybotrys.</title>
        <authorList>
            <person name="Semeiks J."/>
            <person name="Borek D."/>
            <person name="Otwinowski Z."/>
            <person name="Grishin N.V."/>
        </authorList>
    </citation>
    <scope>NUCLEOTIDE SEQUENCE [LARGE SCALE GENOMIC DNA]</scope>
    <source>
        <strain evidence="2">CBS 109288 / IBT 7711</strain>
    </source>
</reference>
<keyword evidence="2" id="KW-1185">Reference proteome</keyword>
<name>A0A084AYD0_STACB</name>
<evidence type="ECO:0000313" key="2">
    <source>
        <dbReference type="Proteomes" id="UP000028045"/>
    </source>
</evidence>
<gene>
    <name evidence="1" type="ORF">S7711_11103</name>
</gene>
<dbReference type="HOGENOM" id="CLU_1807488_0_0_1"/>
<evidence type="ECO:0000313" key="1">
    <source>
        <dbReference type="EMBL" id="KEY70309.1"/>
    </source>
</evidence>